<name>A0A4Z0F9V1_9GAMM</name>
<dbReference type="InterPro" id="IPR021344">
    <property type="entry name" value="DUF2970"/>
</dbReference>
<dbReference type="OrthoDB" id="5625885at2"/>
<organism evidence="2 3">
    <name type="scientific">Candidatus Macondimonas diazotrophica</name>
    <dbReference type="NCBI Taxonomy" id="2305248"/>
    <lineage>
        <taxon>Bacteria</taxon>
        <taxon>Pseudomonadati</taxon>
        <taxon>Pseudomonadota</taxon>
        <taxon>Gammaproteobacteria</taxon>
        <taxon>Chromatiales</taxon>
        <taxon>Ectothiorhodospiraceae</taxon>
        <taxon>Candidatus Macondimonas</taxon>
    </lineage>
</organism>
<keyword evidence="3" id="KW-1185">Reference proteome</keyword>
<sequence>MAQREDRMGFFQVVGSVLAALVGVQSEKNRERDFTSGNPFAFIAVGAFGTVVLIVLIWLAVKILLAQAGHGGA</sequence>
<proteinExistence type="predicted"/>
<comment type="caution">
    <text evidence="2">The sequence shown here is derived from an EMBL/GenBank/DDBJ whole genome shotgun (WGS) entry which is preliminary data.</text>
</comment>
<keyword evidence="1" id="KW-0812">Transmembrane</keyword>
<dbReference type="RefSeq" id="WP_135281950.1">
    <property type="nucleotide sequence ID" value="NZ_SRIO01000009.1"/>
</dbReference>
<keyword evidence="1" id="KW-0472">Membrane</keyword>
<evidence type="ECO:0000256" key="1">
    <source>
        <dbReference type="SAM" id="Phobius"/>
    </source>
</evidence>
<dbReference type="EMBL" id="SRIO01000009">
    <property type="protein sequence ID" value="TFZ82475.1"/>
    <property type="molecule type" value="Genomic_DNA"/>
</dbReference>
<keyword evidence="1" id="KW-1133">Transmembrane helix</keyword>
<dbReference type="Pfam" id="PF11174">
    <property type="entry name" value="DUF2970"/>
    <property type="match status" value="1"/>
</dbReference>
<accession>A0A4Z0F9V1</accession>
<feature type="transmembrane region" description="Helical" evidence="1">
    <location>
        <begin position="42"/>
        <end position="65"/>
    </location>
</feature>
<protein>
    <submittedName>
        <fullName evidence="2">DUF2970 domain-containing protein</fullName>
    </submittedName>
</protein>
<evidence type="ECO:0000313" key="2">
    <source>
        <dbReference type="EMBL" id="TFZ82475.1"/>
    </source>
</evidence>
<reference evidence="2 3" key="1">
    <citation type="journal article" date="2019" name="ISME J.">
        <title>Candidatus Macondimonas diazotrophica, a novel gammaproteobacterial genus dominating crude-oil-contaminated coastal sediments.</title>
        <authorList>
            <person name="Karthikeyan S."/>
            <person name="Konstantinidis K."/>
        </authorList>
    </citation>
    <scope>NUCLEOTIDE SEQUENCE [LARGE SCALE GENOMIC DNA]</scope>
    <source>
        <strain evidence="2 3">KTK01</strain>
    </source>
</reference>
<evidence type="ECO:0000313" key="3">
    <source>
        <dbReference type="Proteomes" id="UP000297890"/>
    </source>
</evidence>
<gene>
    <name evidence="2" type="ORF">E4680_08325</name>
</gene>
<dbReference type="Proteomes" id="UP000297890">
    <property type="component" value="Unassembled WGS sequence"/>
</dbReference>
<dbReference type="AlphaFoldDB" id="A0A4Z0F9V1"/>